<keyword evidence="1" id="KW-1133">Transmembrane helix</keyword>
<organism evidence="3 5">
    <name type="scientific">Giardia muris</name>
    <dbReference type="NCBI Taxonomy" id="5742"/>
    <lineage>
        <taxon>Eukaryota</taxon>
        <taxon>Metamonada</taxon>
        <taxon>Diplomonadida</taxon>
        <taxon>Hexamitidae</taxon>
        <taxon>Giardiinae</taxon>
        <taxon>Giardia</taxon>
    </lineage>
</organism>
<dbReference type="Proteomes" id="UP000315496">
    <property type="component" value="Chromosome 2"/>
</dbReference>
<protein>
    <submittedName>
        <fullName evidence="3">Uncharacterized protein</fullName>
    </submittedName>
</protein>
<gene>
    <name evidence="3" type="ORF">GMRT_13243</name>
    <name evidence="4" type="ORF">GMRT_22383</name>
</gene>
<accession>A0A4Z1T6F7</accession>
<sequence>MHGLLLLALVAGELRVACPVARPGEFLRVLAARDNSLDPQTAVLRCKSETGENLDCSVQYLGEAGSSTVWNVAVYGVGRVHVELAWNDRRGTRYQSANVVLDPHTSAGECGFYPTWLASRWDRSWVAQPEESAEIVVQPFGRGTSADSALLCEDMNTVRRQLESSLKGARRGLILDIEETMRALNRSEDSDLRAQLEMSTDTFTNLRYRVLFAVATAACLGHGLLRDGALTLTSGSVNGLAKELGLIYRVLLKHVRNLHPILGLDVAEDNFIERIQLHGPLCLVQTCNSLGDFQWLWPDSSAFLDCVINAQDEDILTVHSEGMDLLSGMRAAPGPSNICFLRPRRRLQTTIRAVLVIFIVVFVCFGILASGRYSRRATVARHLALQIRLRRSYDPHRLSA</sequence>
<dbReference type="EMBL" id="VDLU01000002">
    <property type="protein sequence ID" value="TNJ28722.1"/>
    <property type="molecule type" value="Genomic_DNA"/>
</dbReference>
<evidence type="ECO:0000256" key="2">
    <source>
        <dbReference type="SAM" id="SignalP"/>
    </source>
</evidence>
<dbReference type="VEuPathDB" id="GiardiaDB:GMRT_22383"/>
<feature type="signal peptide" evidence="2">
    <location>
        <begin position="1"/>
        <end position="19"/>
    </location>
</feature>
<reference evidence="3 5" key="1">
    <citation type="submission" date="2019-05" db="EMBL/GenBank/DDBJ databases">
        <title>The compact genome of Giardia muris reveals important steps in the evolution of intestinal protozoan parasites.</title>
        <authorList>
            <person name="Xu F."/>
            <person name="Jimenez-Gonzalez A."/>
            <person name="Einarsson E."/>
            <person name="Astvaldsson A."/>
            <person name="Peirasmaki D."/>
            <person name="Eckmann L."/>
            <person name="Andersson J.O."/>
            <person name="Svard S.G."/>
            <person name="Jerlstrom-Hultqvist J."/>
        </authorList>
    </citation>
    <scope>NUCLEOTIDE SEQUENCE [LARGE SCALE GENOMIC DNA]</scope>
    <source>
        <strain evidence="3 5">Roberts-Thomson</strain>
    </source>
</reference>
<dbReference type="VEuPathDB" id="GiardiaDB:GMRT_13243"/>
<feature type="transmembrane region" description="Helical" evidence="1">
    <location>
        <begin position="351"/>
        <end position="371"/>
    </location>
</feature>
<keyword evidence="2" id="KW-0732">Signal</keyword>
<comment type="caution">
    <text evidence="3">The sequence shown here is derived from an EMBL/GenBank/DDBJ whole genome shotgun (WGS) entry which is preliminary data.</text>
</comment>
<dbReference type="AlphaFoldDB" id="A0A4Z1T6F7"/>
<feature type="chain" id="PRO_5036130368" evidence="2">
    <location>
        <begin position="20"/>
        <end position="400"/>
    </location>
</feature>
<proteinExistence type="predicted"/>
<evidence type="ECO:0000256" key="1">
    <source>
        <dbReference type="SAM" id="Phobius"/>
    </source>
</evidence>
<keyword evidence="5" id="KW-1185">Reference proteome</keyword>
<keyword evidence="1" id="KW-0812">Transmembrane</keyword>
<evidence type="ECO:0000313" key="5">
    <source>
        <dbReference type="Proteomes" id="UP000315496"/>
    </source>
</evidence>
<dbReference type="EMBL" id="VDLU01000002">
    <property type="protein sequence ID" value="TNJ28717.1"/>
    <property type="molecule type" value="Genomic_DNA"/>
</dbReference>
<keyword evidence="1" id="KW-0472">Membrane</keyword>
<evidence type="ECO:0000313" key="3">
    <source>
        <dbReference type="EMBL" id="TNJ28717.1"/>
    </source>
</evidence>
<name>A0A4Z1T6F7_GIAMU</name>
<evidence type="ECO:0000313" key="4">
    <source>
        <dbReference type="EMBL" id="TNJ28722.1"/>
    </source>
</evidence>